<feature type="compositionally biased region" description="Basic and acidic residues" evidence="1">
    <location>
        <begin position="255"/>
        <end position="275"/>
    </location>
</feature>
<dbReference type="PANTHER" id="PTHR23159:SF31">
    <property type="entry name" value="CENTROSOME-ASSOCIATED PROTEIN CEP250 ISOFORM X1"/>
    <property type="match status" value="1"/>
</dbReference>
<dbReference type="KEGG" id="bbel:109470141"/>
<accession>A0A6P4YJ65</accession>
<sequence>MQSLFEALNLQLHFALPYPLLVHDSEKLAVLRRQLTYGFIGFDRQHCLLKIQLFSYLSATFSQNVALNFLFGQLALELVHLKLLADSFLRFSAGFLGRDVDGGTVDRTDSEHGQGSMSGANPPVTTSAARSPRMARNAKYGSNQSLNTVNGGIVETFPKKPSQEAKDRVLAKIQLYELRKELTKKTAECDILREGGRQIREELTSQKAETDEIIRRLEGEKRELSAQVEELRAREDELEMRAEDLQRDLSDASAELKEVGEEKKALEEAKEHIEEERDELQLSLKEAQENWKTLEKEKKFVEEEREVLQMSLKEEEDKRKTLEKEKKNIEEEKEELNQCLKEAQEKHGTLQKEKKHVEDESEELQRSLEGEKKLLEEERKQLQKLVEELQKSLSEAQEKQETLTEEKKLVEEEKEGLQTSLKEAQEKQELLEKEKRHIEEEKEGLESSLKETQRQNKTLEEEKKHVEDEREKLHKSVKEGEEKKKIVEEKKKQVEEEGEELRKSNQRLVEEISAAKADVIETARRAEEAEKKAAQELCQRQEVEAKNEEVVKERDAVVLERDDTKASCKELEEYIESLKREKRSEAAQTDLQSCVSCTSKKEYKGDITVMESCSLLPYFIHGDRRNLIVPLHHKQSKTIDLNDYKLESRRRPTPPNKLKRRGSSNQSTKLPSLLKSKKGVAGREVEMSDPFLTGRFVNSINAEASSQAPLQDGQTVMVDLHGNRYYVMVDDNREALAVRE</sequence>
<dbReference type="RefSeq" id="XP_019624483.1">
    <property type="nucleotide sequence ID" value="XM_019768924.1"/>
</dbReference>
<dbReference type="OrthoDB" id="10057577at2759"/>
<feature type="compositionally biased region" description="Basic and acidic residues" evidence="1">
    <location>
        <begin position="342"/>
        <end position="369"/>
    </location>
</feature>
<dbReference type="PANTHER" id="PTHR23159">
    <property type="entry name" value="CENTROSOMAL PROTEIN 2"/>
    <property type="match status" value="1"/>
</dbReference>
<feature type="region of interest" description="Disordered" evidence="1">
    <location>
        <begin position="105"/>
        <end position="128"/>
    </location>
</feature>
<evidence type="ECO:0000313" key="2">
    <source>
        <dbReference type="Proteomes" id="UP000515135"/>
    </source>
</evidence>
<reference evidence="3" key="1">
    <citation type="submission" date="2025-08" db="UniProtKB">
        <authorList>
            <consortium name="RefSeq"/>
        </authorList>
    </citation>
    <scope>IDENTIFICATION</scope>
    <source>
        <tissue evidence="3">Gonad</tissue>
    </source>
</reference>
<dbReference type="GeneID" id="109470141"/>
<dbReference type="AlphaFoldDB" id="A0A6P4YJ65"/>
<feature type="region of interest" description="Disordered" evidence="1">
    <location>
        <begin position="642"/>
        <end position="679"/>
    </location>
</feature>
<name>A0A6P4YJ65_BRABE</name>
<proteinExistence type="predicted"/>
<feature type="compositionally biased region" description="Basic and acidic residues" evidence="1">
    <location>
        <begin position="423"/>
        <end position="503"/>
    </location>
</feature>
<organism evidence="2 3">
    <name type="scientific">Branchiostoma belcheri</name>
    <name type="common">Amphioxus</name>
    <dbReference type="NCBI Taxonomy" id="7741"/>
    <lineage>
        <taxon>Eukaryota</taxon>
        <taxon>Metazoa</taxon>
        <taxon>Chordata</taxon>
        <taxon>Cephalochordata</taxon>
        <taxon>Leptocardii</taxon>
        <taxon>Amphioxiformes</taxon>
        <taxon>Branchiostomatidae</taxon>
        <taxon>Branchiostoma</taxon>
    </lineage>
</organism>
<protein>
    <submittedName>
        <fullName evidence="3">Trichohyalin-like</fullName>
    </submittedName>
</protein>
<feature type="compositionally biased region" description="Basic and acidic residues" evidence="1">
    <location>
        <begin position="392"/>
        <end position="411"/>
    </location>
</feature>
<dbReference type="Proteomes" id="UP000515135">
    <property type="component" value="Unplaced"/>
</dbReference>
<feature type="compositionally biased region" description="Polar residues" evidence="1">
    <location>
        <begin position="113"/>
        <end position="128"/>
    </location>
</feature>
<dbReference type="SUPFAM" id="SSF90257">
    <property type="entry name" value="Myosin rod fragments"/>
    <property type="match status" value="2"/>
</dbReference>
<feature type="region of interest" description="Disordered" evidence="1">
    <location>
        <begin position="255"/>
        <end position="277"/>
    </location>
</feature>
<feature type="compositionally biased region" description="Basic and acidic residues" evidence="1">
    <location>
        <begin position="312"/>
        <end position="330"/>
    </location>
</feature>
<evidence type="ECO:0000256" key="1">
    <source>
        <dbReference type="SAM" id="MobiDB-lite"/>
    </source>
</evidence>
<feature type="region of interest" description="Disordered" evidence="1">
    <location>
        <begin position="312"/>
        <end position="369"/>
    </location>
</feature>
<gene>
    <name evidence="3" type="primary">LOC109470141</name>
</gene>
<evidence type="ECO:0000313" key="3">
    <source>
        <dbReference type="RefSeq" id="XP_019624483.1"/>
    </source>
</evidence>
<feature type="region of interest" description="Disordered" evidence="1">
    <location>
        <begin position="392"/>
        <end position="504"/>
    </location>
</feature>
<dbReference type="Gene3D" id="1.20.5.340">
    <property type="match status" value="1"/>
</dbReference>
<keyword evidence="2" id="KW-1185">Reference proteome</keyword>